<protein>
    <recommendedName>
        <fullName evidence="3">DUF4192 domain-containing protein</fullName>
    </recommendedName>
</protein>
<evidence type="ECO:0000313" key="1">
    <source>
        <dbReference type="EMBL" id="MBB4702093.1"/>
    </source>
</evidence>
<accession>A0A7W7DB20</accession>
<organism evidence="1 2">
    <name type="scientific">Sphaerisporangium siamense</name>
    <dbReference type="NCBI Taxonomy" id="795645"/>
    <lineage>
        <taxon>Bacteria</taxon>
        <taxon>Bacillati</taxon>
        <taxon>Actinomycetota</taxon>
        <taxon>Actinomycetes</taxon>
        <taxon>Streptosporangiales</taxon>
        <taxon>Streptosporangiaceae</taxon>
        <taxon>Sphaerisporangium</taxon>
    </lineage>
</organism>
<dbReference type="AlphaFoldDB" id="A0A7W7DB20"/>
<evidence type="ECO:0000313" key="2">
    <source>
        <dbReference type="Proteomes" id="UP000542210"/>
    </source>
</evidence>
<dbReference type="Proteomes" id="UP000542210">
    <property type="component" value="Unassembled WGS sequence"/>
</dbReference>
<keyword evidence="2" id="KW-1185">Reference proteome</keyword>
<name>A0A7W7DB20_9ACTN</name>
<dbReference type="RefSeq" id="WP_184881613.1">
    <property type="nucleotide sequence ID" value="NZ_BOOV01000026.1"/>
</dbReference>
<proteinExistence type="predicted"/>
<gene>
    <name evidence="1" type="ORF">BJ982_003637</name>
</gene>
<evidence type="ECO:0008006" key="3">
    <source>
        <dbReference type="Google" id="ProtNLM"/>
    </source>
</evidence>
<sequence>MTPTPILLTSPDDILGAVPYLLGFHPADSLVVIAFTGRGVQGKLRFTTRWDLPQPPGALDRLVPLLRREDVTHVILAGFGTGPLVTPAVDEALRLFRGAGVEVIEALRAHEGRYWSYVCPRVECCPPEGRAYDTVAGPVAARATVGGLVALPDRESLRSSIAPLHGAARTAMAEATRRVAAEIRARLLSVPDPAHVPHAYVGEALDRVRRSLAAFPGHGPPPDPEAARLGFDLAVIRVRDEAWTLMDDATQDVHVALWADLTRRLETPFVPPVASLLAAAAWRRGDCALAGIAVERALAADPSYSMAGLLAEGLRRLIGPDILRDRMPTSKDLDTAMGPPRMDWLHPLLPLLDTHALPNPEPK</sequence>
<dbReference type="InterPro" id="IPR025447">
    <property type="entry name" value="DUF4192"/>
</dbReference>
<dbReference type="EMBL" id="JACHND010000001">
    <property type="protein sequence ID" value="MBB4702093.1"/>
    <property type="molecule type" value="Genomic_DNA"/>
</dbReference>
<dbReference type="Pfam" id="PF13830">
    <property type="entry name" value="DUF4192"/>
    <property type="match status" value="1"/>
</dbReference>
<reference evidence="1 2" key="1">
    <citation type="submission" date="2020-08" db="EMBL/GenBank/DDBJ databases">
        <title>Sequencing the genomes of 1000 actinobacteria strains.</title>
        <authorList>
            <person name="Klenk H.-P."/>
        </authorList>
    </citation>
    <scope>NUCLEOTIDE SEQUENCE [LARGE SCALE GENOMIC DNA]</scope>
    <source>
        <strain evidence="1 2">DSM 45784</strain>
    </source>
</reference>
<comment type="caution">
    <text evidence="1">The sequence shown here is derived from an EMBL/GenBank/DDBJ whole genome shotgun (WGS) entry which is preliminary data.</text>
</comment>